<evidence type="ECO:0000313" key="3">
    <source>
        <dbReference type="EMBL" id="MFC7080669.1"/>
    </source>
</evidence>
<dbReference type="EMBL" id="JBHSZH010000005">
    <property type="protein sequence ID" value="MFC7080669.1"/>
    <property type="molecule type" value="Genomic_DNA"/>
</dbReference>
<dbReference type="PRINTS" id="PR00385">
    <property type="entry name" value="P450"/>
</dbReference>
<dbReference type="PRINTS" id="PR00463">
    <property type="entry name" value="EP450I"/>
</dbReference>
<dbReference type="Proteomes" id="UP001596407">
    <property type="component" value="Unassembled WGS sequence"/>
</dbReference>
<dbReference type="RefSeq" id="WP_276281468.1">
    <property type="nucleotide sequence ID" value="NZ_CP119809.1"/>
</dbReference>
<name>A0ABD5WRH6_9EURY</name>
<protein>
    <submittedName>
        <fullName evidence="3">Cytochrome P450</fullName>
    </submittedName>
</protein>
<gene>
    <name evidence="3" type="ORF">ACFQJ6_11640</name>
</gene>
<dbReference type="PROSITE" id="PS00086">
    <property type="entry name" value="CYTOCHROME_P450"/>
    <property type="match status" value="1"/>
</dbReference>
<dbReference type="GO" id="GO:0004497">
    <property type="term" value="F:monooxygenase activity"/>
    <property type="evidence" value="ECO:0007669"/>
    <property type="project" value="UniProtKB-KW"/>
</dbReference>
<dbReference type="GeneID" id="79302671"/>
<keyword evidence="1" id="KW-0408">Iron</keyword>
<dbReference type="PANTHER" id="PTHR24301">
    <property type="entry name" value="THROMBOXANE-A SYNTHASE"/>
    <property type="match status" value="1"/>
</dbReference>
<dbReference type="InterPro" id="IPR017972">
    <property type="entry name" value="Cyt_P450_CS"/>
</dbReference>
<keyword evidence="1" id="KW-0349">Heme</keyword>
<keyword evidence="1" id="KW-0560">Oxidoreductase</keyword>
<dbReference type="GO" id="GO:0046872">
    <property type="term" value="F:metal ion binding"/>
    <property type="evidence" value="ECO:0007669"/>
    <property type="project" value="UniProtKB-KW"/>
</dbReference>
<feature type="region of interest" description="Disordered" evidence="2">
    <location>
        <begin position="1"/>
        <end position="26"/>
    </location>
</feature>
<comment type="similarity">
    <text evidence="1">Belongs to the cytochrome P450 family.</text>
</comment>
<accession>A0ABD5WRH6</accession>
<keyword evidence="4" id="KW-1185">Reference proteome</keyword>
<dbReference type="InterPro" id="IPR001128">
    <property type="entry name" value="Cyt_P450"/>
</dbReference>
<proteinExistence type="inferred from homology"/>
<evidence type="ECO:0000256" key="1">
    <source>
        <dbReference type="RuleBase" id="RU000461"/>
    </source>
</evidence>
<dbReference type="AlphaFoldDB" id="A0ABD5WRH6"/>
<dbReference type="SUPFAM" id="SSF48264">
    <property type="entry name" value="Cytochrome P450"/>
    <property type="match status" value="1"/>
</dbReference>
<feature type="compositionally biased region" description="Basic and acidic residues" evidence="2">
    <location>
        <begin position="1"/>
        <end position="14"/>
    </location>
</feature>
<sequence>MASNRDDTTEKSQESDDPPGPDGFPVIGNLPDLFQDQLGLYERCAEEYGDVVRVDVGGEEFYHVTHPEYIEQILVKDDAKYVKGDFQQEALAGVTGDGLFLSEGEQWERQRKIIQPAFFHERVDEEYTQMMTEYAESLTDDWEDGQRISLHEEMRALTLQILAKTLTGQDIRNKETAIGDAGHAITAKFGGSKSSVFLPDWLPTPTNIRYKRTLQQFTEVIDGMIQERKSDDTDRIDLLSILLDAEADDGSQMSDKTVRDQIFSFLLAGHETTALTLTYSWYLLSKNPEKREKLVAEIDEVLDGRTPTMQDLDELDYPDKVVKESMRLYPPVYNFFREPVTDVEIGGYEIPEGATLSLPQWVVHRDERWYDDPEEFRPERWAEELEDERPDYSYFPFGGGPRHCIGMRFARIEAQLVLATVAQEFELELAEEDPLELVAAINIQPKDEIPVRVEKR</sequence>
<organism evidence="3 4">
    <name type="scientific">Halorussus caseinilyticus</name>
    <dbReference type="NCBI Taxonomy" id="3034025"/>
    <lineage>
        <taxon>Archaea</taxon>
        <taxon>Methanobacteriati</taxon>
        <taxon>Methanobacteriota</taxon>
        <taxon>Stenosarchaea group</taxon>
        <taxon>Halobacteria</taxon>
        <taxon>Halobacteriales</taxon>
        <taxon>Haladaptataceae</taxon>
        <taxon>Halorussus</taxon>
    </lineage>
</organism>
<evidence type="ECO:0000313" key="4">
    <source>
        <dbReference type="Proteomes" id="UP001596407"/>
    </source>
</evidence>
<keyword evidence="1" id="KW-0503">Monooxygenase</keyword>
<reference evidence="3 4" key="1">
    <citation type="journal article" date="2019" name="Int. J. Syst. Evol. Microbiol.">
        <title>The Global Catalogue of Microorganisms (GCM) 10K type strain sequencing project: providing services to taxonomists for standard genome sequencing and annotation.</title>
        <authorList>
            <consortium name="The Broad Institute Genomics Platform"/>
            <consortium name="The Broad Institute Genome Sequencing Center for Infectious Disease"/>
            <person name="Wu L."/>
            <person name="Ma J."/>
        </authorList>
    </citation>
    <scope>NUCLEOTIDE SEQUENCE [LARGE SCALE GENOMIC DNA]</scope>
    <source>
        <strain evidence="3 4">DT72</strain>
    </source>
</reference>
<comment type="caution">
    <text evidence="3">The sequence shown here is derived from an EMBL/GenBank/DDBJ whole genome shotgun (WGS) entry which is preliminary data.</text>
</comment>
<keyword evidence="1" id="KW-0479">Metal-binding</keyword>
<dbReference type="InterPro" id="IPR036396">
    <property type="entry name" value="Cyt_P450_sf"/>
</dbReference>
<dbReference type="Pfam" id="PF00067">
    <property type="entry name" value="p450"/>
    <property type="match status" value="1"/>
</dbReference>
<dbReference type="CDD" id="cd20620">
    <property type="entry name" value="CYP132-like"/>
    <property type="match status" value="1"/>
</dbReference>
<dbReference type="InterPro" id="IPR002401">
    <property type="entry name" value="Cyt_P450_E_grp-I"/>
</dbReference>
<dbReference type="PANTHER" id="PTHR24301:SF2">
    <property type="entry name" value="THROMBOXANE-A SYNTHASE"/>
    <property type="match status" value="1"/>
</dbReference>
<dbReference type="Gene3D" id="1.10.630.10">
    <property type="entry name" value="Cytochrome P450"/>
    <property type="match status" value="1"/>
</dbReference>
<evidence type="ECO:0000256" key="2">
    <source>
        <dbReference type="SAM" id="MobiDB-lite"/>
    </source>
</evidence>